<feature type="non-terminal residue" evidence="1">
    <location>
        <position position="68"/>
    </location>
</feature>
<evidence type="ECO:0000313" key="2">
    <source>
        <dbReference type="Proteomes" id="UP000295264"/>
    </source>
</evidence>
<comment type="caution">
    <text evidence="1">The sequence shown here is derived from an EMBL/GenBank/DDBJ whole genome shotgun (WGS) entry which is preliminary data.</text>
</comment>
<organism evidence="1 2">
    <name type="scientific">Sousa chinensis</name>
    <name type="common">Indo-pacific humpbacked dolphin</name>
    <name type="synonym">Steno chinensis</name>
    <dbReference type="NCBI Taxonomy" id="103600"/>
    <lineage>
        <taxon>Eukaryota</taxon>
        <taxon>Metazoa</taxon>
        <taxon>Chordata</taxon>
        <taxon>Craniata</taxon>
        <taxon>Vertebrata</taxon>
        <taxon>Euteleostomi</taxon>
        <taxon>Mammalia</taxon>
        <taxon>Eutheria</taxon>
        <taxon>Laurasiatheria</taxon>
        <taxon>Artiodactyla</taxon>
        <taxon>Whippomorpha</taxon>
        <taxon>Cetacea</taxon>
        <taxon>Odontoceti</taxon>
        <taxon>Delphinidae</taxon>
        <taxon>Sousa</taxon>
    </lineage>
</organism>
<dbReference type="Proteomes" id="UP000295264">
    <property type="component" value="Unassembled WGS sequence"/>
</dbReference>
<gene>
    <name evidence="1" type="ORF">DBR06_SOUSAS1710031</name>
</gene>
<evidence type="ECO:0000313" key="1">
    <source>
        <dbReference type="EMBL" id="TEA38951.1"/>
    </source>
</evidence>
<dbReference type="AlphaFoldDB" id="A0A484GUA1"/>
<name>A0A484GUA1_SOUCH</name>
<proteinExistence type="predicted"/>
<keyword evidence="2" id="KW-1185">Reference proteome</keyword>
<feature type="non-terminal residue" evidence="1">
    <location>
        <position position="1"/>
    </location>
</feature>
<reference evidence="1 2" key="1">
    <citation type="journal article" date="2018" name="Genomics">
        <title>Molecular footprints of inshore aquatic adaptation in Indo-Pacific humpback dolphin (Sousa chinensis).</title>
        <authorList>
            <person name="Ming Y."/>
            <person name="Jian J."/>
            <person name="Yu F."/>
            <person name="Yu X."/>
            <person name="Wang J."/>
            <person name="Liu W."/>
        </authorList>
    </citation>
    <scope>NUCLEOTIDE SEQUENCE [LARGE SCALE GENOMIC DNA]</scope>
    <source>
        <strain evidence="1">MY-2018</strain>
        <tissue evidence="1">Skin</tissue>
    </source>
</reference>
<sequence>KAFEEVVVLLLQPRRTLLPPGLANSWVTVQSGCLAFSFMLTHCEPGHFMHWYTHLNCTPNIWVLHNWN</sequence>
<dbReference type="EMBL" id="QWLN02004554">
    <property type="protein sequence ID" value="TEA38951.1"/>
    <property type="molecule type" value="Genomic_DNA"/>
</dbReference>
<accession>A0A484GUA1</accession>
<protein>
    <submittedName>
        <fullName evidence="1">Uncharacterized protein</fullName>
    </submittedName>
</protein>